<dbReference type="InterPro" id="IPR020904">
    <property type="entry name" value="Sc_DH/Rdtase_CS"/>
</dbReference>
<gene>
    <name evidence="4" type="ORF">P153DRAFT_398737</name>
</gene>
<keyword evidence="2" id="KW-0521">NADP</keyword>
<evidence type="ECO:0000256" key="1">
    <source>
        <dbReference type="ARBA" id="ARBA00006484"/>
    </source>
</evidence>
<dbReference type="RefSeq" id="XP_033521786.1">
    <property type="nucleotide sequence ID" value="XM_033671668.1"/>
</dbReference>
<dbReference type="GeneID" id="54412100"/>
<dbReference type="GO" id="GO:0016491">
    <property type="term" value="F:oxidoreductase activity"/>
    <property type="evidence" value="ECO:0007669"/>
    <property type="project" value="UniProtKB-KW"/>
</dbReference>
<reference evidence="4" key="1">
    <citation type="journal article" date="2020" name="Stud. Mycol.">
        <title>101 Dothideomycetes genomes: a test case for predicting lifestyles and emergence of pathogens.</title>
        <authorList>
            <person name="Haridas S."/>
            <person name="Albert R."/>
            <person name="Binder M."/>
            <person name="Bloem J."/>
            <person name="Labutti K."/>
            <person name="Salamov A."/>
            <person name="Andreopoulos B."/>
            <person name="Baker S."/>
            <person name="Barry K."/>
            <person name="Bills G."/>
            <person name="Bluhm B."/>
            <person name="Cannon C."/>
            <person name="Castanera R."/>
            <person name="Culley D."/>
            <person name="Daum C."/>
            <person name="Ezra D."/>
            <person name="Gonzalez J."/>
            <person name="Henrissat B."/>
            <person name="Kuo A."/>
            <person name="Liang C."/>
            <person name="Lipzen A."/>
            <person name="Lutzoni F."/>
            <person name="Magnuson J."/>
            <person name="Mondo S."/>
            <person name="Nolan M."/>
            <person name="Ohm R."/>
            <person name="Pangilinan J."/>
            <person name="Park H.-J."/>
            <person name="Ramirez L."/>
            <person name="Alfaro M."/>
            <person name="Sun H."/>
            <person name="Tritt A."/>
            <person name="Yoshinaga Y."/>
            <person name="Zwiers L.-H."/>
            <person name="Turgeon B."/>
            <person name="Goodwin S."/>
            <person name="Spatafora J."/>
            <person name="Crous P."/>
            <person name="Grigoriev I."/>
        </authorList>
    </citation>
    <scope>NUCLEOTIDE SEQUENCE</scope>
    <source>
        <strain evidence="4">CBS 119687</strain>
    </source>
</reference>
<sequence length="279" mass="29920">MAESAEERFQRIIVADQAGRIDFDNPFPTDFTGKRVLITGGASGIGAATARMFASKGAHVVIADLDRQAGETLAAELQQHFVQVDVASWDSQVAMFAAALRVLPAQEIDILITSAGVGGSDSWNMVPCSPMELLQRAEHIQAPSTSCIDIGLTGCMNSIYLGTKYAMGLTSDQHGDKSVILLGSFAGYNGLANRPDYTATKWAVRGIFRCLRQTLLPLGARANLLAPTFVATPMTAHLVEKLTSQGVQMGDMEMVLEAISRMASDPQMNEQLLLPAKAF</sequence>
<evidence type="ECO:0000256" key="3">
    <source>
        <dbReference type="ARBA" id="ARBA00023002"/>
    </source>
</evidence>
<accession>A0A6A6A980</accession>
<evidence type="ECO:0000313" key="4">
    <source>
        <dbReference type="EMBL" id="KAF2127397.1"/>
    </source>
</evidence>
<dbReference type="InterPro" id="IPR002347">
    <property type="entry name" value="SDR_fam"/>
</dbReference>
<proteinExistence type="inferred from homology"/>
<dbReference type="AlphaFoldDB" id="A0A6A6A980"/>
<dbReference type="Gene3D" id="3.40.50.720">
    <property type="entry name" value="NAD(P)-binding Rossmann-like Domain"/>
    <property type="match status" value="1"/>
</dbReference>
<dbReference type="EMBL" id="ML977511">
    <property type="protein sequence ID" value="KAF2127397.1"/>
    <property type="molecule type" value="Genomic_DNA"/>
</dbReference>
<evidence type="ECO:0000256" key="2">
    <source>
        <dbReference type="ARBA" id="ARBA00022857"/>
    </source>
</evidence>
<dbReference type="Pfam" id="PF00106">
    <property type="entry name" value="adh_short"/>
    <property type="match status" value="1"/>
</dbReference>
<dbReference type="PANTHER" id="PTHR43180:SF16">
    <property type="entry name" value="BACILYSIN BIOSYNTHESIS OXIDOREDUCTASE BACC"/>
    <property type="match status" value="1"/>
</dbReference>
<comment type="similarity">
    <text evidence="1">Belongs to the short-chain dehydrogenases/reductases (SDR) family.</text>
</comment>
<keyword evidence="5" id="KW-1185">Reference proteome</keyword>
<keyword evidence="3" id="KW-0560">Oxidoreductase</keyword>
<dbReference type="SUPFAM" id="SSF51735">
    <property type="entry name" value="NAD(P)-binding Rossmann-fold domains"/>
    <property type="match status" value="1"/>
</dbReference>
<name>A0A6A6A980_9PLEO</name>
<dbReference type="OrthoDB" id="5371740at2759"/>
<evidence type="ECO:0000313" key="5">
    <source>
        <dbReference type="Proteomes" id="UP000799771"/>
    </source>
</evidence>
<organism evidence="4 5">
    <name type="scientific">Dothidotthia symphoricarpi CBS 119687</name>
    <dbReference type="NCBI Taxonomy" id="1392245"/>
    <lineage>
        <taxon>Eukaryota</taxon>
        <taxon>Fungi</taxon>
        <taxon>Dikarya</taxon>
        <taxon>Ascomycota</taxon>
        <taxon>Pezizomycotina</taxon>
        <taxon>Dothideomycetes</taxon>
        <taxon>Pleosporomycetidae</taxon>
        <taxon>Pleosporales</taxon>
        <taxon>Dothidotthiaceae</taxon>
        <taxon>Dothidotthia</taxon>
    </lineage>
</organism>
<dbReference type="PRINTS" id="PR00081">
    <property type="entry name" value="GDHRDH"/>
</dbReference>
<dbReference type="PANTHER" id="PTHR43180">
    <property type="entry name" value="3-OXOACYL-(ACYL-CARRIER-PROTEIN) REDUCTASE (AFU_ORTHOLOGUE AFUA_6G11210)"/>
    <property type="match status" value="1"/>
</dbReference>
<dbReference type="InterPro" id="IPR036291">
    <property type="entry name" value="NAD(P)-bd_dom_sf"/>
</dbReference>
<protein>
    <submittedName>
        <fullName evidence="4">NAD(P)-binding protein</fullName>
    </submittedName>
</protein>
<dbReference type="Proteomes" id="UP000799771">
    <property type="component" value="Unassembled WGS sequence"/>
</dbReference>
<dbReference type="PROSITE" id="PS00061">
    <property type="entry name" value="ADH_SHORT"/>
    <property type="match status" value="1"/>
</dbReference>